<evidence type="ECO:0000256" key="1">
    <source>
        <dbReference type="ARBA" id="ARBA00022448"/>
    </source>
</evidence>
<feature type="transmembrane region" description="Helical" evidence="8">
    <location>
        <begin position="68"/>
        <end position="90"/>
    </location>
</feature>
<keyword evidence="2 8" id="KW-1003">Cell membrane</keyword>
<keyword evidence="6 8" id="KW-0472">Membrane</keyword>
<evidence type="ECO:0000256" key="8">
    <source>
        <dbReference type="HAMAP-Rule" id="MF_01521"/>
    </source>
</evidence>
<dbReference type="GO" id="GO:0005886">
    <property type="term" value="C:plasma membrane"/>
    <property type="evidence" value="ECO:0007669"/>
    <property type="project" value="UniProtKB-SubCell"/>
</dbReference>
<comment type="function">
    <text evidence="8">Probably functions as a manganese efflux pump.</text>
</comment>
<evidence type="ECO:0000256" key="5">
    <source>
        <dbReference type="ARBA" id="ARBA00023065"/>
    </source>
</evidence>
<dbReference type="PANTHER" id="PTHR35529">
    <property type="entry name" value="MANGANESE EFFLUX PUMP MNTP-RELATED"/>
    <property type="match status" value="1"/>
</dbReference>
<dbReference type="RefSeq" id="WP_079290114.1">
    <property type="nucleotide sequence ID" value="NZ_MWPS01000014.1"/>
</dbReference>
<comment type="similarity">
    <text evidence="8">Belongs to the MntP (TC 9.B.29) family.</text>
</comment>
<evidence type="ECO:0000256" key="7">
    <source>
        <dbReference type="ARBA" id="ARBA00023211"/>
    </source>
</evidence>
<keyword evidence="3 8" id="KW-0812">Transmembrane</keyword>
<dbReference type="Proteomes" id="UP000190229">
    <property type="component" value="Unassembled WGS sequence"/>
</dbReference>
<feature type="transmembrane region" description="Helical" evidence="8">
    <location>
        <begin position="137"/>
        <end position="156"/>
    </location>
</feature>
<protein>
    <recommendedName>
        <fullName evidence="8">Putative manganese efflux pump MntP</fullName>
    </recommendedName>
</protein>
<comment type="subcellular location">
    <subcellularLocation>
        <location evidence="8">Cell membrane</location>
        <topology evidence="8">Multi-pass membrane protein</topology>
    </subcellularLocation>
</comment>
<dbReference type="AlphaFoldDB" id="A0A1V4EVQ9"/>
<evidence type="ECO:0000256" key="2">
    <source>
        <dbReference type="ARBA" id="ARBA00022475"/>
    </source>
</evidence>
<evidence type="ECO:0000313" key="9">
    <source>
        <dbReference type="EMBL" id="OPG16738.1"/>
    </source>
</evidence>
<dbReference type="PANTHER" id="PTHR35529:SF1">
    <property type="entry name" value="MANGANESE EFFLUX PUMP MNTP-RELATED"/>
    <property type="match status" value="1"/>
</dbReference>
<name>A0A1V4EVQ9_9BACL</name>
<comment type="caution">
    <text evidence="9">The sequence shown here is derived from an EMBL/GenBank/DDBJ whole genome shotgun (WGS) entry which is preliminary data.</text>
</comment>
<reference evidence="9 10" key="1">
    <citation type="submission" date="2017-02" db="EMBL/GenBank/DDBJ databases">
        <title>Draft genome of Acidibacillus ferrooxidans Huett2.</title>
        <authorList>
            <person name="Schopf S."/>
        </authorList>
    </citation>
    <scope>NUCLEOTIDE SEQUENCE [LARGE SCALE GENOMIC DNA]</scope>
    <source>
        <strain evidence="9 10">Huett2</strain>
    </source>
</reference>
<sequence length="186" mass="19569">MIGIQPAGFLTVIIIGIALSMDAFSLGVGLGAQGMRWRDVVRLALVISMLHVILPLTGIWIGKMLHGIFGALFQRIAALILMLLGSKMALESLRRKADDEFPPLQANLFQLTLFALGVSMDALSVGFSLGTLGVSPLLSSLAFGLLSGTLSLAGIYIGRKVNQALGEYGQLAGGAVLVALGLKIFF</sequence>
<keyword evidence="10" id="KW-1185">Reference proteome</keyword>
<keyword evidence="7 8" id="KW-0464">Manganese</keyword>
<evidence type="ECO:0000313" key="10">
    <source>
        <dbReference type="Proteomes" id="UP000190229"/>
    </source>
</evidence>
<feature type="transmembrane region" description="Helical" evidence="8">
    <location>
        <begin position="111"/>
        <end position="131"/>
    </location>
</feature>
<keyword evidence="4 8" id="KW-1133">Transmembrane helix</keyword>
<gene>
    <name evidence="8" type="primary">mntP</name>
    <name evidence="9" type="ORF">B2M26_05090</name>
</gene>
<dbReference type="InterPro" id="IPR022929">
    <property type="entry name" value="Put_MntP"/>
</dbReference>
<keyword evidence="5 8" id="KW-0406">Ion transport</keyword>
<evidence type="ECO:0000256" key="4">
    <source>
        <dbReference type="ARBA" id="ARBA00022989"/>
    </source>
</evidence>
<proteinExistence type="inferred from homology"/>
<dbReference type="GO" id="GO:0005384">
    <property type="term" value="F:manganese ion transmembrane transporter activity"/>
    <property type="evidence" value="ECO:0007669"/>
    <property type="project" value="UniProtKB-UniRule"/>
</dbReference>
<evidence type="ECO:0000256" key="3">
    <source>
        <dbReference type="ARBA" id="ARBA00022692"/>
    </source>
</evidence>
<feature type="transmembrane region" description="Helical" evidence="8">
    <location>
        <begin position="40"/>
        <end position="62"/>
    </location>
</feature>
<dbReference type="EMBL" id="MWPS01000014">
    <property type="protein sequence ID" value="OPG16738.1"/>
    <property type="molecule type" value="Genomic_DNA"/>
</dbReference>
<accession>A0A1V4EVQ9</accession>
<evidence type="ECO:0000256" key="6">
    <source>
        <dbReference type="ARBA" id="ARBA00023136"/>
    </source>
</evidence>
<dbReference type="Pfam" id="PF02659">
    <property type="entry name" value="Mntp"/>
    <property type="match status" value="1"/>
</dbReference>
<organism evidence="9 10">
    <name type="scientific">Ferroacidibacillus organovorans</name>
    <dbReference type="NCBI Taxonomy" id="1765683"/>
    <lineage>
        <taxon>Bacteria</taxon>
        <taxon>Bacillati</taxon>
        <taxon>Bacillota</taxon>
        <taxon>Bacilli</taxon>
        <taxon>Bacillales</taxon>
        <taxon>Alicyclobacillaceae</taxon>
        <taxon>Ferroacidibacillus</taxon>
    </lineage>
</organism>
<dbReference type="InterPro" id="IPR003810">
    <property type="entry name" value="Mntp/YtaF"/>
</dbReference>
<feature type="transmembrane region" description="Helical" evidence="8">
    <location>
        <begin position="6"/>
        <end position="28"/>
    </location>
</feature>
<keyword evidence="1 8" id="KW-0813">Transport</keyword>
<dbReference type="HAMAP" id="MF_01521">
    <property type="entry name" value="MntP_pump"/>
    <property type="match status" value="1"/>
</dbReference>